<feature type="compositionally biased region" description="Pro residues" evidence="1">
    <location>
        <begin position="55"/>
        <end position="64"/>
    </location>
</feature>
<dbReference type="EMBL" id="JARGEI010000023">
    <property type="protein sequence ID" value="KAJ8709948.1"/>
    <property type="molecule type" value="Genomic_DNA"/>
</dbReference>
<evidence type="ECO:0000313" key="2">
    <source>
        <dbReference type="EMBL" id="KAJ8709948.1"/>
    </source>
</evidence>
<dbReference type="AlphaFoldDB" id="A0AAD7YBB9"/>
<evidence type="ECO:0008006" key="4">
    <source>
        <dbReference type="Google" id="ProtNLM"/>
    </source>
</evidence>
<evidence type="ECO:0000313" key="3">
    <source>
        <dbReference type="Proteomes" id="UP001231518"/>
    </source>
</evidence>
<feature type="compositionally biased region" description="Basic and acidic residues" evidence="1">
    <location>
        <begin position="350"/>
        <end position="362"/>
    </location>
</feature>
<feature type="region of interest" description="Disordered" evidence="1">
    <location>
        <begin position="341"/>
        <end position="373"/>
    </location>
</feature>
<dbReference type="Proteomes" id="UP001231518">
    <property type="component" value="Chromosome 23"/>
</dbReference>
<feature type="compositionally biased region" description="Low complexity" evidence="1">
    <location>
        <begin position="89"/>
        <end position="98"/>
    </location>
</feature>
<feature type="region of interest" description="Disordered" evidence="1">
    <location>
        <begin position="85"/>
        <end position="104"/>
    </location>
</feature>
<comment type="caution">
    <text evidence="2">The sequence shown here is derived from an EMBL/GenBank/DDBJ whole genome shotgun (WGS) entry which is preliminary data.</text>
</comment>
<keyword evidence="3" id="KW-1185">Reference proteome</keyword>
<reference evidence="2" key="1">
    <citation type="submission" date="2023-03" db="EMBL/GenBank/DDBJ databases">
        <title>Chromosome-level genomes of two armyworms, Mythimna separata and Mythimna loreyi, provide insights into the biosynthesis and reception of sex pheromones.</title>
        <authorList>
            <person name="Zhao H."/>
        </authorList>
    </citation>
    <scope>NUCLEOTIDE SEQUENCE</scope>
    <source>
        <strain evidence="2">BeijingLab</strain>
        <tissue evidence="2">Pupa</tissue>
    </source>
</reference>
<gene>
    <name evidence="2" type="ORF">PYW07_009314</name>
</gene>
<accession>A0AAD7YBB9</accession>
<sequence length="1201" mass="134337">MRRKASLAQQSACSRCDKPERAVQSYVAHAHNQQVIVPVKPLTPLAPLEQERTLPPDPIPPKPPEPYKPEETVIFEKPAFLPAKPIPHSPKISPSSIPNPNPSVMTPKQVDSGYPNFGSYLYSIPGYSAFQPISSVNYPPIAPPTIPPPVQNEAPSSEFVPFPPPPKENLPAPMVVEPSTEMELPKEDPKPQTDFEEHFTPEIITATSVPDANKIQSNESMMSITSLAQGSGATVTIPSQITNKDFKKKPERFSLKTSIPISKIDMKCVSNPPDTAFQNSIAKKTFNPAFTKESPRVEIQSNIIIKTATKESDVKETKPSVISSSNIGTLINAAETINKTTIPDNPFRVPEPKPDPPAEVKDSPSVPRPLFNPINIETSKVNFSKPPETSFNNEQKNQIVFIQNKNSSNSKMMLTLQQNPQVLLQRTSFEPKNLQAPSRLSSQSKKCKEDVVNESTSSKVVALKRLHQENSDENDFENLITENQIYGNKIVVKEKSQGTLQEQDLKNIKVTEKVTTTETKSVVLQPCNNFVYLSNVQIPANFMMIKNNNSKVTQTPEAFKAKIAPIVSSRIAPEIVTSVPSTEINTEIKTSIPNIITAPASKEVHVLKSSNSVIQSISNITKPDIVIQANPTVIVSPKIVYQVPISKIVDTENAPKKRDFAKFVPPSVPRIAPKKEVPKKVEPPKTNDKLFIACPYQMDSKLQPKIVITNIRPAVNKIDEISSLDNYEKRKRLRRLKYLSNRDTKEVKADAKPEAKKVEKTEIRNVITPDKVKSEIYKEIAKTKINAEDSSSGSDSDDYGEEEMRIYEDIIENYGTKVDNGKQKVEFMAGLRLATLEAYKDKDLELQDKVLRNDSVASAYAAVGRLDVLFNLRPREAAEDDVGDEDKVIEDVQHETRTATQRKKLFLSKLKLTQVTQKYKEGYDKVWQEILKERQRRHINPDAEENSKGVVLGFDPNCQLRLLTEIKKCVNENNNLIKKRLDSAANGDANDDSIKVLAEKNFSELNRLSKMADNSVKLFKAPNTRKRDLTPGFDSENIKKPNIKIQQPYQDYPKIKIPSISKIISLKSTQECATATTTQATSMDEPQNSAAGVTEMFEESAVSGKTRDMCLQVDIPSWPEVEALVKSYKEYDAARRKEIAELHKRNTTLKIEGAHITCSASRDSDHARALLAERQNLSVEENNLRLSLQRIQQAIDVIRNY</sequence>
<organism evidence="2 3">
    <name type="scientific">Mythimna separata</name>
    <name type="common">Oriental armyworm</name>
    <name type="synonym">Pseudaletia separata</name>
    <dbReference type="NCBI Taxonomy" id="271217"/>
    <lineage>
        <taxon>Eukaryota</taxon>
        <taxon>Metazoa</taxon>
        <taxon>Ecdysozoa</taxon>
        <taxon>Arthropoda</taxon>
        <taxon>Hexapoda</taxon>
        <taxon>Insecta</taxon>
        <taxon>Pterygota</taxon>
        <taxon>Neoptera</taxon>
        <taxon>Endopterygota</taxon>
        <taxon>Lepidoptera</taxon>
        <taxon>Glossata</taxon>
        <taxon>Ditrysia</taxon>
        <taxon>Noctuoidea</taxon>
        <taxon>Noctuidae</taxon>
        <taxon>Noctuinae</taxon>
        <taxon>Hadenini</taxon>
        <taxon>Mythimna</taxon>
    </lineage>
</organism>
<name>A0AAD7YBB9_MYTSE</name>
<evidence type="ECO:0000256" key="1">
    <source>
        <dbReference type="SAM" id="MobiDB-lite"/>
    </source>
</evidence>
<feature type="region of interest" description="Disordered" evidence="1">
    <location>
        <begin position="46"/>
        <end position="69"/>
    </location>
</feature>
<protein>
    <recommendedName>
        <fullName evidence="4">Titin-like</fullName>
    </recommendedName>
</protein>
<proteinExistence type="predicted"/>